<keyword evidence="4" id="KW-1185">Reference proteome</keyword>
<dbReference type="PANTHER" id="PTHR30006">
    <property type="entry name" value="THIAMINE-BINDING PERIPLASMIC PROTEIN-RELATED"/>
    <property type="match status" value="1"/>
</dbReference>
<dbReference type="Gene3D" id="3.40.190.10">
    <property type="entry name" value="Periplasmic binding protein-like II"/>
    <property type="match status" value="2"/>
</dbReference>
<evidence type="ECO:0000313" key="4">
    <source>
        <dbReference type="Proteomes" id="UP000013523"/>
    </source>
</evidence>
<protein>
    <submittedName>
        <fullName evidence="3">ABC-type Fe3+ transport system, periplasmic component</fullName>
    </submittedName>
</protein>
<dbReference type="Pfam" id="PF13343">
    <property type="entry name" value="SBP_bac_6"/>
    <property type="match status" value="1"/>
</dbReference>
<dbReference type="GO" id="GO:0030288">
    <property type="term" value="C:outer membrane-bounded periplasmic space"/>
    <property type="evidence" value="ECO:0007669"/>
    <property type="project" value="TreeGrafter"/>
</dbReference>
<accession>R4KDK1</accession>
<dbReference type="InterPro" id="IPR026045">
    <property type="entry name" value="Ferric-bd"/>
</dbReference>
<dbReference type="eggNOG" id="COG1840">
    <property type="taxonomic scope" value="Bacteria"/>
</dbReference>
<dbReference type="Proteomes" id="UP000013523">
    <property type="component" value="Chromosome"/>
</dbReference>
<evidence type="ECO:0000256" key="1">
    <source>
        <dbReference type="ARBA" id="ARBA00022729"/>
    </source>
</evidence>
<dbReference type="KEGG" id="cpas:Clopa_3834"/>
<dbReference type="PATRIC" id="fig|86416.3.peg.3828"/>
<dbReference type="PROSITE" id="PS51257">
    <property type="entry name" value="PROKAR_LIPOPROTEIN"/>
    <property type="match status" value="1"/>
</dbReference>
<name>R4KDK1_CLOPA</name>
<reference evidence="3 4" key="1">
    <citation type="submission" date="2012-01" db="EMBL/GenBank/DDBJ databases">
        <title>Complete sequence of chromosome of Clostridium pasteurianum BC1.</title>
        <authorList>
            <consortium name="US DOE Joint Genome Institute"/>
            <person name="Lucas S."/>
            <person name="Han J."/>
            <person name="Lapidus A."/>
            <person name="Cheng J.-F."/>
            <person name="Goodwin L."/>
            <person name="Pitluck S."/>
            <person name="Peters L."/>
            <person name="Mikhailova N."/>
            <person name="Teshima H."/>
            <person name="Detter J.C."/>
            <person name="Han C."/>
            <person name="Tapia R."/>
            <person name="Land M."/>
            <person name="Hauser L."/>
            <person name="Kyrpides N."/>
            <person name="Ivanova N."/>
            <person name="Pagani I."/>
            <person name="Dunn J."/>
            <person name="Taghavi S."/>
            <person name="Francis A."/>
            <person name="van der Lelie D."/>
            <person name="Woyke T."/>
        </authorList>
    </citation>
    <scope>NUCLEOTIDE SEQUENCE [LARGE SCALE GENOMIC DNA]</scope>
    <source>
        <strain evidence="3 4">BC1</strain>
    </source>
</reference>
<dbReference type="GO" id="GO:0030976">
    <property type="term" value="F:thiamine pyrophosphate binding"/>
    <property type="evidence" value="ECO:0007669"/>
    <property type="project" value="TreeGrafter"/>
</dbReference>
<dbReference type="PIRSF" id="PIRSF002825">
    <property type="entry name" value="CfbpA"/>
    <property type="match status" value="1"/>
</dbReference>
<gene>
    <name evidence="3" type="ORF">Clopa_3834</name>
</gene>
<organism evidence="3 4">
    <name type="scientific">Clostridium pasteurianum BC1</name>
    <dbReference type="NCBI Taxonomy" id="86416"/>
    <lineage>
        <taxon>Bacteria</taxon>
        <taxon>Bacillati</taxon>
        <taxon>Bacillota</taxon>
        <taxon>Clostridia</taxon>
        <taxon>Eubacteriales</taxon>
        <taxon>Clostridiaceae</taxon>
        <taxon>Clostridium</taxon>
    </lineage>
</organism>
<evidence type="ECO:0000256" key="2">
    <source>
        <dbReference type="SAM" id="SignalP"/>
    </source>
</evidence>
<dbReference type="OrthoDB" id="179400at2"/>
<keyword evidence="1 2" id="KW-0732">Signal</keyword>
<dbReference type="GO" id="GO:0015888">
    <property type="term" value="P:thiamine transport"/>
    <property type="evidence" value="ECO:0007669"/>
    <property type="project" value="TreeGrafter"/>
</dbReference>
<feature type="signal peptide" evidence="2">
    <location>
        <begin position="1"/>
        <end position="22"/>
    </location>
</feature>
<sequence>MKKVKVKFLLLTLVSIILMTFAAGCSTTTGNQGGNKNKQAQGTEENKDKSLVIYTNSGSDGRAEWLTQKAAEKGFKLNVVTLGAGDLANRLVAEKNNQIDDVVIGLNAVEYEKLKKQDMLMKFKPSWAKDVDMTLGDKDGYYYPTVTQPLILAYNKKYYNDQTVPTDWTDLIKPEYKNKYTILDLGGGTSKTILASILVRYKDPNGQYGISQEGWDVAKKYLQNGHIEKTGEDSYAAVMNGQRPLIMAFGSGLLQHEKQLGTNLGIMAPKIGVPFVVEQVAIFNKSKKTDVAKEFVDWFGSAEVQAEWSQKFGTVPVQPDALAKAAPEVKELMANVKPQQIDWKFVADNMDKWMEKVQLEFLK</sequence>
<evidence type="ECO:0000313" key="3">
    <source>
        <dbReference type="EMBL" id="AGK98594.1"/>
    </source>
</evidence>
<dbReference type="EMBL" id="CP003261">
    <property type="protein sequence ID" value="AGK98594.1"/>
    <property type="molecule type" value="Genomic_DNA"/>
</dbReference>
<dbReference type="RefSeq" id="WP_015616874.1">
    <property type="nucleotide sequence ID" value="NC_021182.1"/>
</dbReference>
<feature type="chain" id="PRO_5038585923" evidence="2">
    <location>
        <begin position="23"/>
        <end position="363"/>
    </location>
</feature>
<dbReference type="HOGENOM" id="CLU_026974_0_2_9"/>
<dbReference type="PANTHER" id="PTHR30006:SF2">
    <property type="entry name" value="ABC TRANSPORTER SUBSTRATE-BINDING PROTEIN"/>
    <property type="match status" value="1"/>
</dbReference>
<dbReference type="SUPFAM" id="SSF53850">
    <property type="entry name" value="Periplasmic binding protein-like II"/>
    <property type="match status" value="1"/>
</dbReference>
<dbReference type="AlphaFoldDB" id="R4KDK1"/>
<dbReference type="CDD" id="cd13551">
    <property type="entry name" value="PBP2_Fbp_like_5"/>
    <property type="match status" value="1"/>
</dbReference>
<dbReference type="STRING" id="86416.Clopa_3834"/>
<proteinExistence type="predicted"/>
<dbReference type="GO" id="GO:0030975">
    <property type="term" value="F:thiamine binding"/>
    <property type="evidence" value="ECO:0007669"/>
    <property type="project" value="TreeGrafter"/>
</dbReference>